<organism evidence="2 3">
    <name type="scientific">Rhizobium viscosum</name>
    <name type="common">Arthrobacter viscosus</name>
    <dbReference type="NCBI Taxonomy" id="1673"/>
    <lineage>
        <taxon>Bacteria</taxon>
        <taxon>Pseudomonadati</taxon>
        <taxon>Pseudomonadota</taxon>
        <taxon>Alphaproteobacteria</taxon>
        <taxon>Hyphomicrobiales</taxon>
        <taxon>Rhizobiaceae</taxon>
        <taxon>Rhizobium/Agrobacterium group</taxon>
        <taxon>Rhizobium</taxon>
    </lineage>
</organism>
<dbReference type="Proteomes" id="UP000620262">
    <property type="component" value="Unassembled WGS sequence"/>
</dbReference>
<keyword evidence="1" id="KW-1133">Transmembrane helix</keyword>
<feature type="transmembrane region" description="Helical" evidence="1">
    <location>
        <begin position="270"/>
        <end position="297"/>
    </location>
</feature>
<proteinExistence type="predicted"/>
<feature type="transmembrane region" description="Helical" evidence="1">
    <location>
        <begin position="31"/>
        <end position="51"/>
    </location>
</feature>
<dbReference type="EMBL" id="JADBEC010000001">
    <property type="protein sequence ID" value="MBE1504099.1"/>
    <property type="molecule type" value="Genomic_DNA"/>
</dbReference>
<accession>A0ABR9ILP2</accession>
<evidence type="ECO:0000313" key="2">
    <source>
        <dbReference type="EMBL" id="MBE1504099.1"/>
    </source>
</evidence>
<name>A0ABR9ILP2_RHIVS</name>
<feature type="transmembrane region" description="Helical" evidence="1">
    <location>
        <begin position="366"/>
        <end position="387"/>
    </location>
</feature>
<feature type="transmembrane region" description="Helical" evidence="1">
    <location>
        <begin position="333"/>
        <end position="354"/>
    </location>
</feature>
<keyword evidence="3" id="KW-1185">Reference proteome</keyword>
<dbReference type="RefSeq" id="WP_192728177.1">
    <property type="nucleotide sequence ID" value="NZ_BAAAVL010000001.1"/>
</dbReference>
<feature type="transmembrane region" description="Helical" evidence="1">
    <location>
        <begin position="140"/>
        <end position="165"/>
    </location>
</feature>
<evidence type="ECO:0000313" key="3">
    <source>
        <dbReference type="Proteomes" id="UP000620262"/>
    </source>
</evidence>
<feature type="transmembrane region" description="Helical" evidence="1">
    <location>
        <begin position="95"/>
        <end position="119"/>
    </location>
</feature>
<protein>
    <submittedName>
        <fullName evidence="2">Uncharacterized protein</fullName>
    </submittedName>
</protein>
<feature type="transmembrane region" description="Helical" evidence="1">
    <location>
        <begin position="309"/>
        <end position="327"/>
    </location>
</feature>
<sequence length="565" mass="61848">MANLDQVFSAEVHKTEKPQEVAVRQASTAPLLVFMTLVAILVALFKFPPLLDYANHYARMWLLAGGIKETPFPEIYAIEWNRTFTNVGIDLLARFIGPVIGVSLLARILLFLAIVLPPLGAIVLHRRLFGGSYYWQIGMLYFAWCATLIGGFINFQIGLGLALLFATLDHRLQSGSAVRLFLWRMAVSLLLTVVHIFSVGFFLAIVCGLEFSWRFDVLTSRTALLRLVGRLAAAMPACLLPPLVLALTAADLPGSHAGGILAAWNDGPVLLIFNLLSAVWTYVAIVDVILLVPILLVCSRAIAAKDMRVHAGLVITAAGLLVLSILSPRHAFGTGWISWRFPIMAALVGMVMICPFQKIGRRQATILFLALNVVVFGRTAWIGFNWWRGQADVASVEKVLEDIPSGAAILPLQHDPAFAEIKLDQRHFALTEDTFRHLPTLAVPLVHAFVPTLFSARGKQPLAVLPSWSNRSVPEGNLFSTGVLSCPGLMAEAASFTPYLVDWRSKFDFILVVNADTVDQNVGDVMPTGTRLLRDAGFARLYGIDRNAPPAPDAVPASCPDSFHW</sequence>
<keyword evidence="1" id="KW-0812">Transmembrane</keyword>
<keyword evidence="1" id="KW-0472">Membrane</keyword>
<feature type="transmembrane region" description="Helical" evidence="1">
    <location>
        <begin position="227"/>
        <end position="250"/>
    </location>
</feature>
<reference evidence="2 3" key="1">
    <citation type="submission" date="2020-10" db="EMBL/GenBank/DDBJ databases">
        <title>Sequencing the genomes of 1000 actinobacteria strains.</title>
        <authorList>
            <person name="Klenk H.-P."/>
        </authorList>
    </citation>
    <scope>NUCLEOTIDE SEQUENCE [LARGE SCALE GENOMIC DNA]</scope>
    <source>
        <strain evidence="2 3">DSM 7307</strain>
    </source>
</reference>
<evidence type="ECO:0000256" key="1">
    <source>
        <dbReference type="SAM" id="Phobius"/>
    </source>
</evidence>
<gene>
    <name evidence="2" type="ORF">H4W29_001280</name>
</gene>
<feature type="transmembrane region" description="Helical" evidence="1">
    <location>
        <begin position="185"/>
        <end position="206"/>
    </location>
</feature>
<comment type="caution">
    <text evidence="2">The sequence shown here is derived from an EMBL/GenBank/DDBJ whole genome shotgun (WGS) entry which is preliminary data.</text>
</comment>